<keyword evidence="2 3" id="KW-0378">Hydrolase</keyword>
<dbReference type="Pfam" id="PF00293">
    <property type="entry name" value="NUDIX"/>
    <property type="match status" value="1"/>
</dbReference>
<accession>A0ABW4XHZ2</accession>
<proteinExistence type="inferred from homology"/>
<gene>
    <name evidence="5" type="ORF">ACFSJ3_01700</name>
</gene>
<comment type="caution">
    <text evidence="5">The sequence shown here is derived from an EMBL/GenBank/DDBJ whole genome shotgun (WGS) entry which is preliminary data.</text>
</comment>
<dbReference type="CDD" id="cd04681">
    <property type="entry name" value="NUDIX_Hydrolase"/>
    <property type="match status" value="1"/>
</dbReference>
<sequence>MSKPQIDGELWKHCPQCQSDDIAVVEGKAWRCGGCGFIYFHNVACAVGALICHQDRFLFAIRGKAPSLGMLDLPGGFVDADESMEQALCRELEEELGLQVSPESLGYLSSVSNRYQYSGVEYCTVDAVFSLTLDSLPELSAHDDISGFRWLSKQEAAKESFAFPSVQRIVNRWITSA</sequence>
<dbReference type="PANTHER" id="PTHR43736:SF1">
    <property type="entry name" value="DIHYDRONEOPTERIN TRIPHOSPHATE DIPHOSPHATASE"/>
    <property type="match status" value="1"/>
</dbReference>
<dbReference type="PROSITE" id="PS51462">
    <property type="entry name" value="NUDIX"/>
    <property type="match status" value="1"/>
</dbReference>
<dbReference type="PROSITE" id="PS00893">
    <property type="entry name" value="NUDIX_BOX"/>
    <property type="match status" value="1"/>
</dbReference>
<dbReference type="InterPro" id="IPR000086">
    <property type="entry name" value="NUDIX_hydrolase_dom"/>
</dbReference>
<reference evidence="6" key="1">
    <citation type="journal article" date="2019" name="Int. J. Syst. Evol. Microbiol.">
        <title>The Global Catalogue of Microorganisms (GCM) 10K type strain sequencing project: providing services to taxonomists for standard genome sequencing and annotation.</title>
        <authorList>
            <consortium name="The Broad Institute Genomics Platform"/>
            <consortium name="The Broad Institute Genome Sequencing Center for Infectious Disease"/>
            <person name="Wu L."/>
            <person name="Ma J."/>
        </authorList>
    </citation>
    <scope>NUCLEOTIDE SEQUENCE [LARGE SCALE GENOMIC DNA]</scope>
    <source>
        <strain evidence="6">CGMCC 1.10992</strain>
    </source>
</reference>
<protein>
    <submittedName>
        <fullName evidence="5">NUDIX domain-containing protein</fullName>
    </submittedName>
</protein>
<comment type="cofactor">
    <cofactor evidence="1">
        <name>Mg(2+)</name>
        <dbReference type="ChEBI" id="CHEBI:18420"/>
    </cofactor>
</comment>
<comment type="similarity">
    <text evidence="3">Belongs to the Nudix hydrolase family.</text>
</comment>
<dbReference type="Proteomes" id="UP001597380">
    <property type="component" value="Unassembled WGS sequence"/>
</dbReference>
<organism evidence="5 6">
    <name type="scientific">Corallincola platygyrae</name>
    <dbReference type="NCBI Taxonomy" id="1193278"/>
    <lineage>
        <taxon>Bacteria</taxon>
        <taxon>Pseudomonadati</taxon>
        <taxon>Pseudomonadota</taxon>
        <taxon>Gammaproteobacteria</taxon>
        <taxon>Alteromonadales</taxon>
        <taxon>Psychromonadaceae</taxon>
        <taxon>Corallincola</taxon>
    </lineage>
</organism>
<dbReference type="InterPro" id="IPR020084">
    <property type="entry name" value="NUDIX_hydrolase_CS"/>
</dbReference>
<dbReference type="InterPro" id="IPR020476">
    <property type="entry name" value="Nudix_hydrolase"/>
</dbReference>
<dbReference type="SUPFAM" id="SSF55811">
    <property type="entry name" value="Nudix"/>
    <property type="match status" value="1"/>
</dbReference>
<keyword evidence="6" id="KW-1185">Reference proteome</keyword>
<evidence type="ECO:0000313" key="5">
    <source>
        <dbReference type="EMBL" id="MFD2094682.1"/>
    </source>
</evidence>
<dbReference type="Gene3D" id="3.90.79.10">
    <property type="entry name" value="Nucleoside Triphosphate Pyrophosphohydrolase"/>
    <property type="match status" value="1"/>
</dbReference>
<dbReference type="RefSeq" id="WP_345338850.1">
    <property type="nucleotide sequence ID" value="NZ_BAABLI010000007.1"/>
</dbReference>
<evidence type="ECO:0000259" key="4">
    <source>
        <dbReference type="PROSITE" id="PS51462"/>
    </source>
</evidence>
<dbReference type="PRINTS" id="PR00502">
    <property type="entry name" value="NUDIXFAMILY"/>
</dbReference>
<name>A0ABW4XHZ2_9GAMM</name>
<evidence type="ECO:0000313" key="6">
    <source>
        <dbReference type="Proteomes" id="UP001597380"/>
    </source>
</evidence>
<dbReference type="PANTHER" id="PTHR43736">
    <property type="entry name" value="ADP-RIBOSE PYROPHOSPHATASE"/>
    <property type="match status" value="1"/>
</dbReference>
<evidence type="ECO:0000256" key="2">
    <source>
        <dbReference type="ARBA" id="ARBA00022801"/>
    </source>
</evidence>
<evidence type="ECO:0000256" key="3">
    <source>
        <dbReference type="RuleBase" id="RU003476"/>
    </source>
</evidence>
<feature type="domain" description="Nudix hydrolase" evidence="4">
    <location>
        <begin position="42"/>
        <end position="176"/>
    </location>
</feature>
<dbReference type="EMBL" id="JBHUHT010000004">
    <property type="protein sequence ID" value="MFD2094682.1"/>
    <property type="molecule type" value="Genomic_DNA"/>
</dbReference>
<evidence type="ECO:0000256" key="1">
    <source>
        <dbReference type="ARBA" id="ARBA00001946"/>
    </source>
</evidence>
<dbReference type="InterPro" id="IPR015797">
    <property type="entry name" value="NUDIX_hydrolase-like_dom_sf"/>
</dbReference>